<proteinExistence type="predicted"/>
<protein>
    <submittedName>
        <fullName evidence="1">Uncharacterized protein</fullName>
    </submittedName>
</protein>
<gene>
    <name evidence="1" type="ORF">T4A_6605</name>
</gene>
<reference evidence="1 2" key="1">
    <citation type="submission" date="2015-01" db="EMBL/GenBank/DDBJ databases">
        <title>Evolution of Trichinella species and genotypes.</title>
        <authorList>
            <person name="Korhonen P.K."/>
            <person name="Edoardo P."/>
            <person name="Giuseppe L.R."/>
            <person name="Gasser R.B."/>
        </authorList>
    </citation>
    <scope>NUCLEOTIDE SEQUENCE [LARGE SCALE GENOMIC DNA]</scope>
    <source>
        <strain evidence="1">ISS13</strain>
    </source>
</reference>
<dbReference type="AlphaFoldDB" id="A0A0V1D5I6"/>
<evidence type="ECO:0000313" key="2">
    <source>
        <dbReference type="Proteomes" id="UP000054632"/>
    </source>
</evidence>
<dbReference type="EMBL" id="JYDR01003556">
    <property type="protein sequence ID" value="KRY56828.1"/>
    <property type="molecule type" value="Genomic_DNA"/>
</dbReference>
<evidence type="ECO:0000313" key="1">
    <source>
        <dbReference type="EMBL" id="KRY56828.1"/>
    </source>
</evidence>
<name>A0A0V1D5I6_TRIPS</name>
<dbReference type="Proteomes" id="UP000054632">
    <property type="component" value="Unassembled WGS sequence"/>
</dbReference>
<accession>A0A0V1D5I6</accession>
<organism evidence="1 2">
    <name type="scientific">Trichinella pseudospiralis</name>
    <name type="common">Parasitic roundworm</name>
    <dbReference type="NCBI Taxonomy" id="6337"/>
    <lineage>
        <taxon>Eukaryota</taxon>
        <taxon>Metazoa</taxon>
        <taxon>Ecdysozoa</taxon>
        <taxon>Nematoda</taxon>
        <taxon>Enoplea</taxon>
        <taxon>Dorylaimia</taxon>
        <taxon>Trichinellida</taxon>
        <taxon>Trichinellidae</taxon>
        <taxon>Trichinella</taxon>
    </lineage>
</organism>
<sequence length="79" mass="8797">MLNRCVAVGARVRLINVAGMGICKAWKFHCCAVHSMLNFEGGLCCICQIALDVKSGFQFCFGIDDWFLHLFDPVTLHFG</sequence>
<comment type="caution">
    <text evidence="1">The sequence shown here is derived from an EMBL/GenBank/DDBJ whole genome shotgun (WGS) entry which is preliminary data.</text>
</comment>